<dbReference type="Proteomes" id="UP000663823">
    <property type="component" value="Unassembled WGS sequence"/>
</dbReference>
<proteinExistence type="predicted"/>
<protein>
    <submittedName>
        <fullName evidence="1">Uncharacterized protein</fullName>
    </submittedName>
</protein>
<reference evidence="1" key="1">
    <citation type="submission" date="2021-02" db="EMBL/GenBank/DDBJ databases">
        <authorList>
            <person name="Nowell W R."/>
        </authorList>
    </citation>
    <scope>NUCLEOTIDE SEQUENCE</scope>
</reference>
<comment type="caution">
    <text evidence="1">The sequence shown here is derived from an EMBL/GenBank/DDBJ whole genome shotgun (WGS) entry which is preliminary data.</text>
</comment>
<feature type="non-terminal residue" evidence="1">
    <location>
        <position position="50"/>
    </location>
</feature>
<evidence type="ECO:0000313" key="2">
    <source>
        <dbReference type="Proteomes" id="UP000663823"/>
    </source>
</evidence>
<sequence>MSTTSDQTTIDHLNDTVLHEDDLTEQAKNQFGYHSDILRTLESYRQSVLR</sequence>
<dbReference type="AlphaFoldDB" id="A0A819U7V2"/>
<gene>
    <name evidence="1" type="ORF">OTI717_LOCUS33509</name>
</gene>
<accession>A0A819U7V2</accession>
<name>A0A819U7V2_9BILA</name>
<evidence type="ECO:0000313" key="1">
    <source>
        <dbReference type="EMBL" id="CAF4087430.1"/>
    </source>
</evidence>
<dbReference type="EMBL" id="CAJOAX010011109">
    <property type="protein sequence ID" value="CAF4087430.1"/>
    <property type="molecule type" value="Genomic_DNA"/>
</dbReference>
<organism evidence="1 2">
    <name type="scientific">Rotaria sordida</name>
    <dbReference type="NCBI Taxonomy" id="392033"/>
    <lineage>
        <taxon>Eukaryota</taxon>
        <taxon>Metazoa</taxon>
        <taxon>Spiralia</taxon>
        <taxon>Gnathifera</taxon>
        <taxon>Rotifera</taxon>
        <taxon>Eurotatoria</taxon>
        <taxon>Bdelloidea</taxon>
        <taxon>Philodinida</taxon>
        <taxon>Philodinidae</taxon>
        <taxon>Rotaria</taxon>
    </lineage>
</organism>